<dbReference type="AlphaFoldDB" id="A0A914UKP2"/>
<proteinExistence type="predicted"/>
<feature type="compositionally biased region" description="Polar residues" evidence="1">
    <location>
        <begin position="37"/>
        <end position="64"/>
    </location>
</feature>
<reference evidence="3" key="1">
    <citation type="submission" date="2022-11" db="UniProtKB">
        <authorList>
            <consortium name="WormBaseParasite"/>
        </authorList>
    </citation>
    <scope>IDENTIFICATION</scope>
</reference>
<evidence type="ECO:0000313" key="2">
    <source>
        <dbReference type="Proteomes" id="UP000887566"/>
    </source>
</evidence>
<dbReference type="Proteomes" id="UP000887566">
    <property type="component" value="Unplaced"/>
</dbReference>
<name>A0A914UKP2_9BILA</name>
<protein>
    <submittedName>
        <fullName evidence="3">Uncharacterized protein</fullName>
    </submittedName>
</protein>
<organism evidence="2 3">
    <name type="scientific">Plectus sambesii</name>
    <dbReference type="NCBI Taxonomy" id="2011161"/>
    <lineage>
        <taxon>Eukaryota</taxon>
        <taxon>Metazoa</taxon>
        <taxon>Ecdysozoa</taxon>
        <taxon>Nematoda</taxon>
        <taxon>Chromadorea</taxon>
        <taxon>Plectida</taxon>
        <taxon>Plectina</taxon>
        <taxon>Plectoidea</taxon>
        <taxon>Plectidae</taxon>
        <taxon>Plectus</taxon>
    </lineage>
</organism>
<evidence type="ECO:0000256" key="1">
    <source>
        <dbReference type="SAM" id="MobiDB-lite"/>
    </source>
</evidence>
<dbReference type="WBParaSite" id="PSAMB.scaffold1081size36210.g10837.t1">
    <property type="protein sequence ID" value="PSAMB.scaffold1081size36210.g10837.t1"/>
    <property type="gene ID" value="PSAMB.scaffold1081size36210.g10837"/>
</dbReference>
<feature type="compositionally biased region" description="Basic residues" evidence="1">
    <location>
        <begin position="65"/>
        <end position="74"/>
    </location>
</feature>
<accession>A0A914UKP2</accession>
<feature type="region of interest" description="Disordered" evidence="1">
    <location>
        <begin position="1"/>
        <end position="127"/>
    </location>
</feature>
<sequence>MSGRTTTQPDAPLSRAPSPDSNYQRRCHNIDLECPTAANQRGSESDTPAGSAASVRQTRVTCTNGRRHKARRPSQTRPPLCASSGHSETDPLWSPCGPGRPDDSPPSAHGPISNVPSSLRQLIRHST</sequence>
<evidence type="ECO:0000313" key="3">
    <source>
        <dbReference type="WBParaSite" id="PSAMB.scaffold1081size36210.g10837.t1"/>
    </source>
</evidence>
<keyword evidence="2" id="KW-1185">Reference proteome</keyword>